<dbReference type="EMBL" id="CH991555">
    <property type="protein sequence ID" value="EDQ88362.1"/>
    <property type="molecule type" value="Genomic_DNA"/>
</dbReference>
<dbReference type="eggNOG" id="KOG1752">
    <property type="taxonomic scope" value="Eukaryota"/>
</dbReference>
<feature type="domain" description="Glutaredoxin" evidence="3">
    <location>
        <begin position="33"/>
        <end position="101"/>
    </location>
</feature>
<dbReference type="AlphaFoldDB" id="A9V2E4"/>
<dbReference type="InterPro" id="IPR002109">
    <property type="entry name" value="Glutaredoxin"/>
</dbReference>
<dbReference type="PANTHER" id="PTHR45694:SF18">
    <property type="entry name" value="GLUTAREDOXIN-1-RELATED"/>
    <property type="match status" value="1"/>
</dbReference>
<dbReference type="PANTHER" id="PTHR45694">
    <property type="entry name" value="GLUTAREDOXIN 2"/>
    <property type="match status" value="1"/>
</dbReference>
<keyword evidence="2" id="KW-0676">Redox-active center</keyword>
<dbReference type="KEGG" id="mbr:MONBRDRAFT_32901"/>
<dbReference type="PROSITE" id="PS00195">
    <property type="entry name" value="GLUTAREDOXIN_1"/>
    <property type="match status" value="1"/>
</dbReference>
<sequence>MGQYLSAGSSDNTTNNMSANAIVQSAITNNDLMVFSKSYCPFCTQAKRELSQAGLEYNVIELDQGAVSYDGQEAEGSDVQGIIKSQYKHRTVPAVFVKGKLLGGCDDTVAAIRNGKLKEMLA</sequence>
<dbReference type="Gene3D" id="3.40.30.10">
    <property type="entry name" value="Glutaredoxin"/>
    <property type="match status" value="1"/>
</dbReference>
<dbReference type="SUPFAM" id="SSF52833">
    <property type="entry name" value="Thioredoxin-like"/>
    <property type="match status" value="1"/>
</dbReference>
<accession>A9V2E4</accession>
<organism evidence="4 5">
    <name type="scientific">Monosiga brevicollis</name>
    <name type="common">Choanoflagellate</name>
    <dbReference type="NCBI Taxonomy" id="81824"/>
    <lineage>
        <taxon>Eukaryota</taxon>
        <taxon>Choanoflagellata</taxon>
        <taxon>Craspedida</taxon>
        <taxon>Salpingoecidae</taxon>
        <taxon>Monosiga</taxon>
    </lineage>
</organism>
<dbReference type="PRINTS" id="PR00160">
    <property type="entry name" value="GLUTAREDOXIN"/>
</dbReference>
<dbReference type="PROSITE" id="PS51354">
    <property type="entry name" value="GLUTAREDOXIN_2"/>
    <property type="match status" value="1"/>
</dbReference>
<dbReference type="Proteomes" id="UP000001357">
    <property type="component" value="Unassembled WGS sequence"/>
</dbReference>
<dbReference type="InParanoid" id="A9V2E4"/>
<keyword evidence="5" id="KW-1185">Reference proteome</keyword>
<dbReference type="InterPro" id="IPR036249">
    <property type="entry name" value="Thioredoxin-like_sf"/>
</dbReference>
<gene>
    <name evidence="4" type="ORF">MONBRDRAFT_32901</name>
</gene>
<dbReference type="OMA" id="YCHKARA"/>
<name>A9V2E4_MONBE</name>
<dbReference type="InterPro" id="IPR014025">
    <property type="entry name" value="Glutaredoxin_subgr"/>
</dbReference>
<keyword evidence="1" id="KW-1015">Disulfide bond</keyword>
<evidence type="ECO:0000256" key="1">
    <source>
        <dbReference type="ARBA" id="ARBA00023157"/>
    </source>
</evidence>
<dbReference type="GO" id="GO:0005737">
    <property type="term" value="C:cytoplasm"/>
    <property type="evidence" value="ECO:0000318"/>
    <property type="project" value="GO_Central"/>
</dbReference>
<dbReference type="Pfam" id="PF00462">
    <property type="entry name" value="Glutaredoxin"/>
    <property type="match status" value="1"/>
</dbReference>
<dbReference type="FunCoup" id="A9V2E4">
    <property type="interactions" value="874"/>
</dbReference>
<evidence type="ECO:0000259" key="3">
    <source>
        <dbReference type="Pfam" id="PF00462"/>
    </source>
</evidence>
<dbReference type="GO" id="GO:0015038">
    <property type="term" value="F:glutathione disulfide oxidoreductase activity"/>
    <property type="evidence" value="ECO:0000318"/>
    <property type="project" value="GO_Central"/>
</dbReference>
<evidence type="ECO:0000313" key="5">
    <source>
        <dbReference type="Proteomes" id="UP000001357"/>
    </source>
</evidence>
<dbReference type="GO" id="GO:0034599">
    <property type="term" value="P:cellular response to oxidative stress"/>
    <property type="evidence" value="ECO:0000318"/>
    <property type="project" value="GO_Central"/>
</dbReference>
<dbReference type="STRING" id="81824.A9V2E4"/>
<evidence type="ECO:0000313" key="4">
    <source>
        <dbReference type="EMBL" id="EDQ88362.1"/>
    </source>
</evidence>
<dbReference type="FunFam" id="3.40.30.10:FF:000363">
    <property type="entry name" value="Glutaredoxin"/>
    <property type="match status" value="1"/>
</dbReference>
<reference evidence="4 5" key="1">
    <citation type="journal article" date="2008" name="Nature">
        <title>The genome of the choanoflagellate Monosiga brevicollis and the origin of metazoans.</title>
        <authorList>
            <consortium name="JGI Sequencing"/>
            <person name="King N."/>
            <person name="Westbrook M.J."/>
            <person name="Young S.L."/>
            <person name="Kuo A."/>
            <person name="Abedin M."/>
            <person name="Chapman J."/>
            <person name="Fairclough S."/>
            <person name="Hellsten U."/>
            <person name="Isogai Y."/>
            <person name="Letunic I."/>
            <person name="Marr M."/>
            <person name="Pincus D."/>
            <person name="Putnam N."/>
            <person name="Rokas A."/>
            <person name="Wright K.J."/>
            <person name="Zuzow R."/>
            <person name="Dirks W."/>
            <person name="Good M."/>
            <person name="Goodstein D."/>
            <person name="Lemons D."/>
            <person name="Li W."/>
            <person name="Lyons J.B."/>
            <person name="Morris A."/>
            <person name="Nichols S."/>
            <person name="Richter D.J."/>
            <person name="Salamov A."/>
            <person name="Bork P."/>
            <person name="Lim W.A."/>
            <person name="Manning G."/>
            <person name="Miller W.T."/>
            <person name="McGinnis W."/>
            <person name="Shapiro H."/>
            <person name="Tjian R."/>
            <person name="Grigoriev I.V."/>
            <person name="Rokhsar D."/>
        </authorList>
    </citation>
    <scope>NUCLEOTIDE SEQUENCE [LARGE SCALE GENOMIC DNA]</scope>
    <source>
        <strain evidence="5">MX1 / ATCC 50154</strain>
    </source>
</reference>
<dbReference type="RefSeq" id="XP_001746955.1">
    <property type="nucleotide sequence ID" value="XM_001746903.1"/>
</dbReference>
<proteinExistence type="predicted"/>
<dbReference type="CDD" id="cd03419">
    <property type="entry name" value="GRX_GRXh_1_2_like"/>
    <property type="match status" value="1"/>
</dbReference>
<protein>
    <recommendedName>
        <fullName evidence="3">Glutaredoxin domain-containing protein</fullName>
    </recommendedName>
</protein>
<dbReference type="InterPro" id="IPR011767">
    <property type="entry name" value="GLR_AS"/>
</dbReference>
<dbReference type="GeneID" id="5892244"/>
<evidence type="ECO:0000256" key="2">
    <source>
        <dbReference type="ARBA" id="ARBA00023284"/>
    </source>
</evidence>